<protein>
    <submittedName>
        <fullName evidence="2">Uncharacterized protein</fullName>
    </submittedName>
</protein>
<dbReference type="Proteomes" id="UP000600139">
    <property type="component" value="Unassembled WGS sequence"/>
</dbReference>
<dbReference type="EMBL" id="JAENIK010000011">
    <property type="protein sequence ID" value="MBK1816150.1"/>
    <property type="molecule type" value="Genomic_DNA"/>
</dbReference>
<dbReference type="AlphaFoldDB" id="A0A934R657"/>
<accession>A0A934R657</accession>
<proteinExistence type="predicted"/>
<name>A0A934R657_9BACT</name>
<gene>
    <name evidence="2" type="ORF">JIN84_11045</name>
</gene>
<evidence type="ECO:0000256" key="1">
    <source>
        <dbReference type="SAM" id="Phobius"/>
    </source>
</evidence>
<organism evidence="2 3">
    <name type="scientific">Luteolibacter yonseiensis</name>
    <dbReference type="NCBI Taxonomy" id="1144680"/>
    <lineage>
        <taxon>Bacteria</taxon>
        <taxon>Pseudomonadati</taxon>
        <taxon>Verrucomicrobiota</taxon>
        <taxon>Verrucomicrobiia</taxon>
        <taxon>Verrucomicrobiales</taxon>
        <taxon>Verrucomicrobiaceae</taxon>
        <taxon>Luteolibacter</taxon>
    </lineage>
</organism>
<keyword evidence="1" id="KW-0472">Membrane</keyword>
<keyword evidence="1" id="KW-1133">Transmembrane helix</keyword>
<evidence type="ECO:0000313" key="2">
    <source>
        <dbReference type="EMBL" id="MBK1816150.1"/>
    </source>
</evidence>
<comment type="caution">
    <text evidence="2">The sequence shown here is derived from an EMBL/GenBank/DDBJ whole genome shotgun (WGS) entry which is preliminary data.</text>
</comment>
<evidence type="ECO:0000313" key="3">
    <source>
        <dbReference type="Proteomes" id="UP000600139"/>
    </source>
</evidence>
<keyword evidence="1" id="KW-0812">Transmembrane</keyword>
<keyword evidence="3" id="KW-1185">Reference proteome</keyword>
<feature type="transmembrane region" description="Helical" evidence="1">
    <location>
        <begin position="262"/>
        <end position="285"/>
    </location>
</feature>
<dbReference type="RefSeq" id="WP_200351106.1">
    <property type="nucleotide sequence ID" value="NZ_BAABHZ010000006.1"/>
</dbReference>
<sequence>MSKTTENVLLVPGESGWEIWSGPSTAALTLHSATTIDKAGDLTDIPAGDLLLLFPVKAITAVPMRVSSDDDALFADLAALHAERIGLRPDPMAGQLTDHFIIAREPENTALVSVYLRVPGEGDMPPRGPKSFDISARAFPVTGDTLAVWKELGRWVFALFHQGNLVYCQATSVTAASPDEDLAREIRLALMQLGLQGMEIEPTRVVVWTSLEITDTSALAKAFQPTPEVTPRPAPVLPDPLSKLLPADVRAARREARRKQNIMLGVAAVALIYVGIIGWFGYGLWKNNSETQALIKQAQEAAPEGEAYALHMAKWDELADAIELGNSPVEILKNIASCIPPNSGLRLRTADISASEIKLIGEAQQLQSVTTFNLNLTKNQDLSRFEWQNPEPNQSTRGWEFVYTGQLPGAQN</sequence>
<reference evidence="2" key="1">
    <citation type="submission" date="2021-01" db="EMBL/GenBank/DDBJ databases">
        <title>Modified the classification status of verrucomicrobia.</title>
        <authorList>
            <person name="Feng X."/>
        </authorList>
    </citation>
    <scope>NUCLEOTIDE SEQUENCE</scope>
    <source>
        <strain evidence="2">JCM 18052</strain>
    </source>
</reference>